<protein>
    <submittedName>
        <fullName evidence="1">Uncharacterized protein</fullName>
    </submittedName>
</protein>
<organism evidence="1 2">
    <name type="scientific">Lentzea sokolovensis</name>
    <dbReference type="NCBI Taxonomy" id="3095429"/>
    <lineage>
        <taxon>Bacteria</taxon>
        <taxon>Bacillati</taxon>
        <taxon>Actinomycetota</taxon>
        <taxon>Actinomycetes</taxon>
        <taxon>Pseudonocardiales</taxon>
        <taxon>Pseudonocardiaceae</taxon>
        <taxon>Lentzea</taxon>
    </lineage>
</organism>
<reference evidence="1 2" key="1">
    <citation type="submission" date="2023-11" db="EMBL/GenBank/DDBJ databases">
        <title>Lentzea sokolovensis, sp. nov., Lentzea kristufkii, sp. nov., and Lentzea miocenensis, sp. nov., rare actinobacteria from Sokolov Coal Basin, Miocene lacustrine sediment, Czech Republic.</title>
        <authorList>
            <person name="Lara A."/>
            <person name="Kotroba L."/>
            <person name="Nouioui I."/>
            <person name="Neumann-Schaal M."/>
            <person name="Mast Y."/>
            <person name="Chronakova A."/>
        </authorList>
    </citation>
    <scope>NUCLEOTIDE SEQUENCE [LARGE SCALE GENOMIC DNA]</scope>
    <source>
        <strain evidence="1 2">BCCO 10_0061</strain>
    </source>
</reference>
<dbReference type="EMBL" id="JAXAVU010000012">
    <property type="protein sequence ID" value="MDX8146423.1"/>
    <property type="molecule type" value="Genomic_DNA"/>
</dbReference>
<dbReference type="RefSeq" id="WP_319978506.1">
    <property type="nucleotide sequence ID" value="NZ_JAXAVU010000012.1"/>
</dbReference>
<comment type="caution">
    <text evidence="1">The sequence shown here is derived from an EMBL/GenBank/DDBJ whole genome shotgun (WGS) entry which is preliminary data.</text>
</comment>
<sequence length="119" mass="13179">MTRPRPFEPIPTPHIAVGSRLLVGHYPTEPAIVVTVLDSPPDDPAYHVQLDGGRVFLIGGEDAEHPIIPWLWTPEHGCWVGEEAEPLAPYVPDFSARCFGPPLCQTCAEDLERMRAGDW</sequence>
<evidence type="ECO:0000313" key="2">
    <source>
        <dbReference type="Proteomes" id="UP001285352"/>
    </source>
</evidence>
<proteinExistence type="predicted"/>
<gene>
    <name evidence="1" type="ORF">SK854_30215</name>
</gene>
<evidence type="ECO:0000313" key="1">
    <source>
        <dbReference type="EMBL" id="MDX8146423.1"/>
    </source>
</evidence>
<reference evidence="1 2" key="2">
    <citation type="submission" date="2023-11" db="EMBL/GenBank/DDBJ databases">
        <authorList>
            <person name="Lara A.C."/>
            <person name="Chronakova A."/>
        </authorList>
    </citation>
    <scope>NUCLEOTIDE SEQUENCE [LARGE SCALE GENOMIC DNA]</scope>
    <source>
        <strain evidence="1 2">BCCO 10_0061</strain>
    </source>
</reference>
<accession>A0ABU4V3P6</accession>
<name>A0ABU4V3P6_9PSEU</name>
<dbReference type="Proteomes" id="UP001285352">
    <property type="component" value="Unassembled WGS sequence"/>
</dbReference>
<keyword evidence="2" id="KW-1185">Reference proteome</keyword>